<name>A0A1R2BU44_9CILI</name>
<gene>
    <name evidence="4" type="ORF">SteCoe_19534</name>
</gene>
<dbReference type="Proteomes" id="UP000187209">
    <property type="component" value="Unassembled WGS sequence"/>
</dbReference>
<keyword evidence="5" id="KW-1185">Reference proteome</keyword>
<accession>A0A1R2BU44</accession>
<dbReference type="Gene3D" id="1.25.40.10">
    <property type="entry name" value="Tetratricopeptide repeat domain"/>
    <property type="match status" value="1"/>
</dbReference>
<dbReference type="Pfam" id="PF13374">
    <property type="entry name" value="TPR_10"/>
    <property type="match status" value="1"/>
</dbReference>
<evidence type="ECO:0008006" key="6">
    <source>
        <dbReference type="Google" id="ProtNLM"/>
    </source>
</evidence>
<protein>
    <recommendedName>
        <fullName evidence="6">MalT-like TPR region domain-containing protein</fullName>
    </recommendedName>
</protein>
<feature type="compositionally biased region" description="Basic and acidic residues" evidence="3">
    <location>
        <begin position="256"/>
        <end position="265"/>
    </location>
</feature>
<proteinExistence type="predicted"/>
<dbReference type="SUPFAM" id="SSF48452">
    <property type="entry name" value="TPR-like"/>
    <property type="match status" value="1"/>
</dbReference>
<dbReference type="EMBL" id="MPUH01000431">
    <property type="protein sequence ID" value="OMJ80274.1"/>
    <property type="molecule type" value="Genomic_DNA"/>
</dbReference>
<evidence type="ECO:0000313" key="4">
    <source>
        <dbReference type="EMBL" id="OMJ80274.1"/>
    </source>
</evidence>
<dbReference type="PANTHER" id="PTHR45641">
    <property type="entry name" value="TETRATRICOPEPTIDE REPEAT PROTEIN (AFU_ORTHOLOGUE AFUA_6G03870)"/>
    <property type="match status" value="1"/>
</dbReference>
<evidence type="ECO:0000256" key="1">
    <source>
        <dbReference type="ARBA" id="ARBA00022737"/>
    </source>
</evidence>
<evidence type="ECO:0000313" key="5">
    <source>
        <dbReference type="Proteomes" id="UP000187209"/>
    </source>
</evidence>
<dbReference type="OrthoDB" id="2148418at2759"/>
<dbReference type="SMART" id="SM00028">
    <property type="entry name" value="TPR"/>
    <property type="match status" value="4"/>
</dbReference>
<feature type="compositionally biased region" description="Basic residues" evidence="3">
    <location>
        <begin position="236"/>
        <end position="248"/>
    </location>
</feature>
<sequence>MADIEELDKAVSQLKAEGKYMEALDLVEQGLIIRKEKFGEDSEEVHKSYRQLCELCNILATFYLQRDDSYLALDLLKRAEVLSEGDPHTQAITFNNLSCYYRKVNKTKIALKYLKSALSLEQDIPNTHLNLCAVYSQIGRHDMALSHVMQSVIILQENVMNLLESNSDIKDVAPVLAVAYHNMAVELEYLKRNSEALGMYAKAVSFADEYLAPNHPVMDNVKSAYENALKESQEGKKKKKTKGIKGLKKGQNESPLGEKSKPLED</sequence>
<dbReference type="InterPro" id="IPR011990">
    <property type="entry name" value="TPR-like_helical_dom_sf"/>
</dbReference>
<feature type="region of interest" description="Disordered" evidence="3">
    <location>
        <begin position="230"/>
        <end position="265"/>
    </location>
</feature>
<dbReference type="InterPro" id="IPR019734">
    <property type="entry name" value="TPR_rpt"/>
</dbReference>
<dbReference type="PANTHER" id="PTHR45641:SF19">
    <property type="entry name" value="NEPHROCYSTIN-3"/>
    <property type="match status" value="1"/>
</dbReference>
<dbReference type="AlphaFoldDB" id="A0A1R2BU44"/>
<keyword evidence="2" id="KW-0802">TPR repeat</keyword>
<keyword evidence="1" id="KW-0677">Repeat</keyword>
<organism evidence="4 5">
    <name type="scientific">Stentor coeruleus</name>
    <dbReference type="NCBI Taxonomy" id="5963"/>
    <lineage>
        <taxon>Eukaryota</taxon>
        <taxon>Sar</taxon>
        <taxon>Alveolata</taxon>
        <taxon>Ciliophora</taxon>
        <taxon>Postciliodesmatophora</taxon>
        <taxon>Heterotrichea</taxon>
        <taxon>Heterotrichida</taxon>
        <taxon>Stentoridae</taxon>
        <taxon>Stentor</taxon>
    </lineage>
</organism>
<comment type="caution">
    <text evidence="4">The sequence shown here is derived from an EMBL/GenBank/DDBJ whole genome shotgun (WGS) entry which is preliminary data.</text>
</comment>
<evidence type="ECO:0000256" key="2">
    <source>
        <dbReference type="ARBA" id="ARBA00022803"/>
    </source>
</evidence>
<evidence type="ECO:0000256" key="3">
    <source>
        <dbReference type="SAM" id="MobiDB-lite"/>
    </source>
</evidence>
<reference evidence="4 5" key="1">
    <citation type="submission" date="2016-11" db="EMBL/GenBank/DDBJ databases">
        <title>The macronuclear genome of Stentor coeruleus: a giant cell with tiny introns.</title>
        <authorList>
            <person name="Slabodnick M."/>
            <person name="Ruby J.G."/>
            <person name="Reiff S.B."/>
            <person name="Swart E.C."/>
            <person name="Gosai S."/>
            <person name="Prabakaran S."/>
            <person name="Witkowska E."/>
            <person name="Larue G.E."/>
            <person name="Fisher S."/>
            <person name="Freeman R.M."/>
            <person name="Gunawardena J."/>
            <person name="Chu W."/>
            <person name="Stover N.A."/>
            <person name="Gregory B.D."/>
            <person name="Nowacki M."/>
            <person name="Derisi J."/>
            <person name="Roy S.W."/>
            <person name="Marshall W.F."/>
            <person name="Sood P."/>
        </authorList>
    </citation>
    <scope>NUCLEOTIDE SEQUENCE [LARGE SCALE GENOMIC DNA]</scope>
    <source>
        <strain evidence="4">WM001</strain>
    </source>
</reference>